<reference evidence="3" key="1">
    <citation type="submission" date="2013-08" db="EMBL/GenBank/DDBJ databases">
        <authorList>
            <person name="Mendez C."/>
            <person name="Richter M."/>
            <person name="Ferrer M."/>
            <person name="Sanchez J."/>
        </authorList>
    </citation>
    <scope>NUCLEOTIDE SEQUENCE</scope>
</reference>
<feature type="domain" description="Metallo-beta-lactamase" evidence="2">
    <location>
        <begin position="8"/>
        <end position="155"/>
    </location>
</feature>
<feature type="region of interest" description="Disordered" evidence="1">
    <location>
        <begin position="222"/>
        <end position="254"/>
    </location>
</feature>
<dbReference type="GO" id="GO:0004521">
    <property type="term" value="F:RNA endonuclease activity"/>
    <property type="evidence" value="ECO:0007669"/>
    <property type="project" value="TreeGrafter"/>
</dbReference>
<dbReference type="InterPro" id="IPR036866">
    <property type="entry name" value="RibonucZ/Hydroxyglut_hydro"/>
</dbReference>
<feature type="non-terminal residue" evidence="3">
    <location>
        <position position="1"/>
    </location>
</feature>
<proteinExistence type="predicted"/>
<reference evidence="3" key="2">
    <citation type="journal article" date="2014" name="ISME J.">
        <title>Microbial stratification in low pH oxic and suboxic macroscopic growths along an acid mine drainage.</title>
        <authorList>
            <person name="Mendez-Garcia C."/>
            <person name="Mesa V."/>
            <person name="Sprenger R.R."/>
            <person name="Richter M."/>
            <person name="Diez M.S."/>
            <person name="Solano J."/>
            <person name="Bargiela R."/>
            <person name="Golyshina O.V."/>
            <person name="Manteca A."/>
            <person name="Ramos J.L."/>
            <person name="Gallego J.R."/>
            <person name="Llorente I."/>
            <person name="Martins Dos Santos V.A."/>
            <person name="Jensen O.N."/>
            <person name="Pelaez A.I."/>
            <person name="Sanchez J."/>
            <person name="Ferrer M."/>
        </authorList>
    </citation>
    <scope>NUCLEOTIDE SEQUENCE</scope>
</reference>
<evidence type="ECO:0000313" key="3">
    <source>
        <dbReference type="EMBL" id="EQD74710.1"/>
    </source>
</evidence>
<dbReference type="PANTHER" id="PTHR11203:SF52">
    <property type="entry name" value="MRNA 3-END PROCESSING FACTOR"/>
    <property type="match status" value="1"/>
</dbReference>
<organism evidence="3">
    <name type="scientific">mine drainage metagenome</name>
    <dbReference type="NCBI Taxonomy" id="410659"/>
    <lineage>
        <taxon>unclassified sequences</taxon>
        <taxon>metagenomes</taxon>
        <taxon>ecological metagenomes</taxon>
    </lineage>
</organism>
<evidence type="ECO:0000259" key="2">
    <source>
        <dbReference type="Pfam" id="PF12706"/>
    </source>
</evidence>
<dbReference type="PANTHER" id="PTHR11203">
    <property type="entry name" value="CLEAVAGE AND POLYADENYLATION SPECIFICITY FACTOR FAMILY MEMBER"/>
    <property type="match status" value="1"/>
</dbReference>
<evidence type="ECO:0000256" key="1">
    <source>
        <dbReference type="SAM" id="MobiDB-lite"/>
    </source>
</evidence>
<name>T1CX91_9ZZZZ</name>
<dbReference type="Gene3D" id="3.40.50.10890">
    <property type="match status" value="1"/>
</dbReference>
<accession>T1CX91</accession>
<dbReference type="Gene3D" id="3.60.15.10">
    <property type="entry name" value="Ribonuclease Z/Hydroxyacylglutathione hydrolase-like"/>
    <property type="match status" value="1"/>
</dbReference>
<dbReference type="AlphaFoldDB" id="T1CX91"/>
<protein>
    <submittedName>
        <fullName evidence="3">mRNA 3'-end processing factor</fullName>
    </submittedName>
</protein>
<dbReference type="InterPro" id="IPR050698">
    <property type="entry name" value="MBL"/>
</dbReference>
<dbReference type="Pfam" id="PF12706">
    <property type="entry name" value="Lactamase_B_2"/>
    <property type="match status" value="1"/>
</dbReference>
<comment type="caution">
    <text evidence="3">The sequence shown here is derived from an EMBL/GenBank/DDBJ whole genome shotgun (WGS) entry which is preliminary data.</text>
</comment>
<sequence length="254" mass="27332">ARPNYPLPVPRGIEFCFLSHCHLDHSGMTPVLAQRGSTRVVTTELTREIMELLLTDALKVARSEHYPERFTLPDVHRVVHEAVGLGRRETFRKGSLEVDLVPAGHVPGATMFRFRGSKDILFTGDVNSIATHLVDGAEPAQADVLVMESTYAGREHPDRKEEELRFVREVEGVVSRGGQVIVPAFAVGRTQEVLMCLADSDLEVWVDGMGRKVNGLYLDAAPGVPSGPGGPPTGSGTRARGGGSPGPDHGSEPG</sequence>
<dbReference type="SUPFAM" id="SSF56281">
    <property type="entry name" value="Metallo-hydrolase/oxidoreductase"/>
    <property type="match status" value="1"/>
</dbReference>
<dbReference type="InterPro" id="IPR001279">
    <property type="entry name" value="Metallo-B-lactamas"/>
</dbReference>
<dbReference type="EMBL" id="AUZY01001500">
    <property type="protein sequence ID" value="EQD74710.1"/>
    <property type="molecule type" value="Genomic_DNA"/>
</dbReference>
<gene>
    <name evidence="3" type="ORF">B1B_02511</name>
</gene>